<dbReference type="SUPFAM" id="SSF51338">
    <property type="entry name" value="Composite domain of metallo-dependent hydrolases"/>
    <property type="match status" value="1"/>
</dbReference>
<gene>
    <name evidence="2" type="ORF">C8P68_11130</name>
</gene>
<dbReference type="OrthoDB" id="9797498at2"/>
<dbReference type="PANTHER" id="PTHR43135">
    <property type="entry name" value="ALPHA-D-RIBOSE 1-METHYLPHOSPHONATE 5-TRIPHOSPHATE DIPHOSPHATASE"/>
    <property type="match status" value="1"/>
</dbReference>
<dbReference type="Gene3D" id="2.30.40.10">
    <property type="entry name" value="Urease, subunit C, domain 1"/>
    <property type="match status" value="2"/>
</dbReference>
<dbReference type="InterPro" id="IPR032466">
    <property type="entry name" value="Metal_Hydrolase"/>
</dbReference>
<keyword evidence="3" id="KW-1185">Reference proteome</keyword>
<sequence>MTSFLITNARVVTPTEVLENASVQVEQGVIIKIDKDNSAEAAGLPVIDAQGNIVMPGIIDIHTDALDAEVIPRPGADIPVAVAFRELERKMSGCGFTTVYHSLHLGYEVAETYSRSKYTRAEIFDGVYNSSLGQTLLDNKIHLRFELSGVNSYDECFSLIDRGYVQLLSVMDHTPGQGQFSRENFMKMMIKSGKTEEQATAEFEELAARPRIEGEKLQRLLDHARRHGIPVASHDDDSPEKVDLMRNLGVAICEFPITMDTASHAAELGMHVVGGASNILRGGSLSGNVSMTEAVLKGYVDTLCSDYYPPAIIHSVFKLHREHGLPLPQAINLATLNPAKAVGIDAYTGSLEEGKDADLLIVRLIDEIPMVTHTVVKGNVVSQAATKIHKQNLETAF</sequence>
<accession>A0A2T5J4R0</accession>
<protein>
    <submittedName>
        <fullName evidence="2">Alpha-D-ribose 1-methylphosphonate 5-triphosphate diphosphatase</fullName>
    </submittedName>
</protein>
<name>A0A2T5J4R0_9SPHI</name>
<dbReference type="InterPro" id="IPR012696">
    <property type="entry name" value="PhnM"/>
</dbReference>
<evidence type="ECO:0000259" key="1">
    <source>
        <dbReference type="Pfam" id="PF01979"/>
    </source>
</evidence>
<dbReference type="Pfam" id="PF01979">
    <property type="entry name" value="Amidohydro_1"/>
    <property type="match status" value="1"/>
</dbReference>
<dbReference type="NCBIfam" id="NF011990">
    <property type="entry name" value="PRK15446.2-6"/>
    <property type="match status" value="1"/>
</dbReference>
<dbReference type="Proteomes" id="UP000244168">
    <property type="component" value="Unassembled WGS sequence"/>
</dbReference>
<proteinExistence type="predicted"/>
<dbReference type="InterPro" id="IPR011059">
    <property type="entry name" value="Metal-dep_hydrolase_composite"/>
</dbReference>
<evidence type="ECO:0000313" key="2">
    <source>
        <dbReference type="EMBL" id="PTQ92653.1"/>
    </source>
</evidence>
<comment type="caution">
    <text evidence="2">The sequence shown here is derived from an EMBL/GenBank/DDBJ whole genome shotgun (WGS) entry which is preliminary data.</text>
</comment>
<feature type="domain" description="Amidohydrolase-related" evidence="1">
    <location>
        <begin position="216"/>
        <end position="381"/>
    </location>
</feature>
<dbReference type="AlphaFoldDB" id="A0A2T5J4R0"/>
<dbReference type="InterPro" id="IPR051781">
    <property type="entry name" value="Metallo-dep_Hydrolase"/>
</dbReference>
<dbReference type="GO" id="GO:0019700">
    <property type="term" value="P:organic phosphonate catabolic process"/>
    <property type="evidence" value="ECO:0007669"/>
    <property type="project" value="InterPro"/>
</dbReference>
<dbReference type="PANTHER" id="PTHR43135:SF3">
    <property type="entry name" value="ALPHA-D-RIBOSE 1-METHYLPHOSPHONATE 5-TRIPHOSPHATE DIPHOSPHATASE"/>
    <property type="match status" value="1"/>
</dbReference>
<reference evidence="2 3" key="1">
    <citation type="submission" date="2018-04" db="EMBL/GenBank/DDBJ databases">
        <title>Genomic Encyclopedia of Archaeal and Bacterial Type Strains, Phase II (KMG-II): from individual species to whole genera.</title>
        <authorList>
            <person name="Goeker M."/>
        </authorList>
    </citation>
    <scope>NUCLEOTIDE SEQUENCE [LARGE SCALE GENOMIC DNA]</scope>
    <source>
        <strain evidence="2 3">DSM 26809</strain>
    </source>
</reference>
<dbReference type="EMBL" id="QAOQ01000011">
    <property type="protein sequence ID" value="PTQ92653.1"/>
    <property type="molecule type" value="Genomic_DNA"/>
</dbReference>
<dbReference type="InterPro" id="IPR006680">
    <property type="entry name" value="Amidohydro-rel"/>
</dbReference>
<dbReference type="GO" id="GO:0016810">
    <property type="term" value="F:hydrolase activity, acting on carbon-nitrogen (but not peptide) bonds"/>
    <property type="evidence" value="ECO:0007669"/>
    <property type="project" value="InterPro"/>
</dbReference>
<dbReference type="PIRSF" id="PIRSF038971">
    <property type="entry name" value="PhnM"/>
    <property type="match status" value="1"/>
</dbReference>
<dbReference type="NCBIfam" id="NF011987">
    <property type="entry name" value="PRK15446.2-3"/>
    <property type="match status" value="1"/>
</dbReference>
<dbReference type="NCBIfam" id="NF011984">
    <property type="entry name" value="PRK15446.1-5"/>
    <property type="match status" value="1"/>
</dbReference>
<dbReference type="SUPFAM" id="SSF51556">
    <property type="entry name" value="Metallo-dependent hydrolases"/>
    <property type="match status" value="1"/>
</dbReference>
<evidence type="ECO:0000313" key="3">
    <source>
        <dbReference type="Proteomes" id="UP000244168"/>
    </source>
</evidence>
<organism evidence="2 3">
    <name type="scientific">Mucilaginibacter yixingensis</name>
    <dbReference type="NCBI Taxonomy" id="1295612"/>
    <lineage>
        <taxon>Bacteria</taxon>
        <taxon>Pseudomonadati</taxon>
        <taxon>Bacteroidota</taxon>
        <taxon>Sphingobacteriia</taxon>
        <taxon>Sphingobacteriales</taxon>
        <taxon>Sphingobacteriaceae</taxon>
        <taxon>Mucilaginibacter</taxon>
    </lineage>
</organism>